<sequence>MPLSRIDRVGLLLATANSLSGIIWGANSVILSIYMLSIGISTTLIGIVLGLFSLMSALGSFIVGYLTDLMDRVRLFIILSIISGSLILLMAIGVPIIVSAAYLASALFNRYVVLTAMIGEYAKQRNVSDEVFSLSSSFNVVFSVVGSAIAVLPSYLGRLGYELTFIIEAIAVYLTIPLVLNAIRHLDPAVVNVRIERIDLRDLSRLHSSWLLKRLVPEAIIGLGAGVIIPLFSLWFYLKFHINIASLGVVYAVSNATLALGTLMAPTISRLMRSRVISVVMLEGLATGVLAIMPSIYDLPLLLALFIVRNTLMNMASPLLTSLINELVPREERGRVFGIWNMISSIPRAVGPSIGGYLMDVGYLDLPLYITSALYAVAVILFYVLLGGVEGRIRVIHGT</sequence>
<dbReference type="EMBL" id="AP026830">
    <property type="protein sequence ID" value="BDR93050.1"/>
    <property type="molecule type" value="Genomic_DNA"/>
</dbReference>
<feature type="transmembrane region" description="Helical" evidence="1">
    <location>
        <begin position="244"/>
        <end position="264"/>
    </location>
</feature>
<feature type="transmembrane region" description="Helical" evidence="1">
    <location>
        <begin position="43"/>
        <end position="66"/>
    </location>
</feature>
<evidence type="ECO:0000313" key="3">
    <source>
        <dbReference type="EMBL" id="BDR93050.1"/>
    </source>
</evidence>
<reference evidence="4" key="1">
    <citation type="submission" date="2022-09" db="EMBL/GenBank/DDBJ databases">
        <title>Complete genome sequence of Vulcanisaeta souniana.</title>
        <authorList>
            <person name="Kato S."/>
            <person name="Itoh T."/>
            <person name="Ohkuma M."/>
        </authorList>
    </citation>
    <scope>NUCLEOTIDE SEQUENCE [LARGE SCALE GENOMIC DNA]</scope>
    <source>
        <strain evidence="4">JCM 11219</strain>
    </source>
</reference>
<dbReference type="InterPro" id="IPR011701">
    <property type="entry name" value="MFS"/>
</dbReference>
<feature type="transmembrane region" description="Helical" evidence="1">
    <location>
        <begin position="366"/>
        <end position="386"/>
    </location>
</feature>
<feature type="transmembrane region" description="Helical" evidence="1">
    <location>
        <begin position="12"/>
        <end position="37"/>
    </location>
</feature>
<dbReference type="SUPFAM" id="SSF103473">
    <property type="entry name" value="MFS general substrate transporter"/>
    <property type="match status" value="1"/>
</dbReference>
<organism evidence="3 4">
    <name type="scientific">Vulcanisaeta souniana JCM 11219</name>
    <dbReference type="NCBI Taxonomy" id="1293586"/>
    <lineage>
        <taxon>Archaea</taxon>
        <taxon>Thermoproteota</taxon>
        <taxon>Thermoprotei</taxon>
        <taxon>Thermoproteales</taxon>
        <taxon>Thermoproteaceae</taxon>
        <taxon>Vulcanisaeta</taxon>
    </lineage>
</organism>
<dbReference type="PANTHER" id="PTHR23520">
    <property type="entry name" value="TRANSPORTER, PUTATIVE (AFU_ORTHOLOGUE AFUA_3G04000)-RELATED"/>
    <property type="match status" value="1"/>
</dbReference>
<keyword evidence="1" id="KW-1133">Transmembrane helix</keyword>
<accession>A0ABN6STE4</accession>
<evidence type="ECO:0000259" key="2">
    <source>
        <dbReference type="PROSITE" id="PS50850"/>
    </source>
</evidence>
<feature type="transmembrane region" description="Helical" evidence="1">
    <location>
        <begin position="276"/>
        <end position="297"/>
    </location>
</feature>
<dbReference type="Proteomes" id="UP001060771">
    <property type="component" value="Chromosome"/>
</dbReference>
<dbReference type="Pfam" id="PF07690">
    <property type="entry name" value="MFS_1"/>
    <property type="match status" value="2"/>
</dbReference>
<dbReference type="RefSeq" id="WP_188603817.1">
    <property type="nucleotide sequence ID" value="NZ_BMNM01000010.1"/>
</dbReference>
<dbReference type="PROSITE" id="PS50850">
    <property type="entry name" value="MFS"/>
    <property type="match status" value="1"/>
</dbReference>
<feature type="transmembrane region" description="Helical" evidence="1">
    <location>
        <begin position="131"/>
        <end position="153"/>
    </location>
</feature>
<name>A0ABN6STE4_9CREN</name>
<keyword evidence="1" id="KW-0812">Transmembrane</keyword>
<dbReference type="Gene3D" id="1.20.1250.20">
    <property type="entry name" value="MFS general substrate transporter like domains"/>
    <property type="match status" value="2"/>
</dbReference>
<dbReference type="InterPro" id="IPR020846">
    <property type="entry name" value="MFS_dom"/>
</dbReference>
<feature type="transmembrane region" description="Helical" evidence="1">
    <location>
        <begin position="100"/>
        <end position="119"/>
    </location>
</feature>
<keyword evidence="4" id="KW-1185">Reference proteome</keyword>
<dbReference type="PANTHER" id="PTHR23520:SF5">
    <property type="entry name" value="TRANSPORTER, PUTATIVE (AFU_ORTHOLOGUE AFUA_3G04000)-RELATED"/>
    <property type="match status" value="1"/>
</dbReference>
<feature type="transmembrane region" description="Helical" evidence="1">
    <location>
        <begin position="215"/>
        <end position="238"/>
    </location>
</feature>
<feature type="transmembrane region" description="Helical" evidence="1">
    <location>
        <begin position="159"/>
        <end position="180"/>
    </location>
</feature>
<keyword evidence="1" id="KW-0472">Membrane</keyword>
<dbReference type="InterPro" id="IPR036259">
    <property type="entry name" value="MFS_trans_sf"/>
</dbReference>
<evidence type="ECO:0000256" key="1">
    <source>
        <dbReference type="SAM" id="Phobius"/>
    </source>
</evidence>
<feature type="transmembrane region" description="Helical" evidence="1">
    <location>
        <begin position="73"/>
        <end position="94"/>
    </location>
</feature>
<feature type="domain" description="Major facilitator superfamily (MFS) profile" evidence="2">
    <location>
        <begin position="173"/>
        <end position="399"/>
    </location>
</feature>
<proteinExistence type="predicted"/>
<protein>
    <submittedName>
        <fullName evidence="3">MFS transporter</fullName>
    </submittedName>
</protein>
<evidence type="ECO:0000313" key="4">
    <source>
        <dbReference type="Proteomes" id="UP001060771"/>
    </source>
</evidence>
<gene>
    <name evidence="3" type="ORF">Vsou_21430</name>
</gene>